<reference evidence="8" key="2">
    <citation type="submission" date="2021-10" db="EMBL/GenBank/DDBJ databases">
        <title>Phylogenomics reveals ancestral predisposition of the termite-cultivated fungus Termitomyces towards a domesticated lifestyle.</title>
        <authorList>
            <person name="Auxier B."/>
            <person name="Grum-Grzhimaylo A."/>
            <person name="Cardenas M.E."/>
            <person name="Lodge J.D."/>
            <person name="Laessoe T."/>
            <person name="Pedersen O."/>
            <person name="Smith M.E."/>
            <person name="Kuyper T.W."/>
            <person name="Franco-Molano E.A."/>
            <person name="Baroni T.J."/>
            <person name="Aanen D.K."/>
        </authorList>
    </citation>
    <scope>NUCLEOTIDE SEQUENCE</scope>
    <source>
        <strain evidence="8">AP01</strain>
        <tissue evidence="8">Mycelium</tissue>
    </source>
</reference>
<dbReference type="Gene3D" id="1.10.630.10">
    <property type="entry name" value="Cytochrome P450"/>
    <property type="match status" value="1"/>
</dbReference>
<evidence type="ECO:0000256" key="2">
    <source>
        <dbReference type="ARBA" id="ARBA00010617"/>
    </source>
</evidence>
<keyword evidence="5 6" id="KW-0408">Iron</keyword>
<keyword evidence="4 7" id="KW-0560">Oxidoreductase</keyword>
<comment type="cofactor">
    <cofactor evidence="1 6">
        <name>heme</name>
        <dbReference type="ChEBI" id="CHEBI:30413"/>
    </cofactor>
</comment>
<feature type="binding site" description="axial binding residue" evidence="6">
    <location>
        <position position="453"/>
    </location>
    <ligand>
        <name>heme</name>
        <dbReference type="ChEBI" id="CHEBI:30413"/>
    </ligand>
    <ligandPart>
        <name>Fe</name>
        <dbReference type="ChEBI" id="CHEBI:18248"/>
    </ligandPart>
</feature>
<dbReference type="InterPro" id="IPR017972">
    <property type="entry name" value="Cyt_P450_CS"/>
</dbReference>
<accession>A0A9P7G6B2</accession>
<evidence type="ECO:0000256" key="7">
    <source>
        <dbReference type="RuleBase" id="RU000461"/>
    </source>
</evidence>
<evidence type="ECO:0000313" key="9">
    <source>
        <dbReference type="Proteomes" id="UP000775547"/>
    </source>
</evidence>
<dbReference type="GO" id="GO:0020037">
    <property type="term" value="F:heme binding"/>
    <property type="evidence" value="ECO:0007669"/>
    <property type="project" value="InterPro"/>
</dbReference>
<dbReference type="GO" id="GO:0004497">
    <property type="term" value="F:monooxygenase activity"/>
    <property type="evidence" value="ECO:0007669"/>
    <property type="project" value="UniProtKB-KW"/>
</dbReference>
<dbReference type="GO" id="GO:0005506">
    <property type="term" value="F:iron ion binding"/>
    <property type="evidence" value="ECO:0007669"/>
    <property type="project" value="InterPro"/>
</dbReference>
<keyword evidence="3 6" id="KW-0479">Metal-binding</keyword>
<name>A0A9P7G6B2_9AGAR</name>
<dbReference type="Pfam" id="PF00067">
    <property type="entry name" value="p450"/>
    <property type="match status" value="1"/>
</dbReference>
<keyword evidence="7" id="KW-0503">Monooxygenase</keyword>
<dbReference type="SUPFAM" id="SSF48264">
    <property type="entry name" value="Cytochrome P450"/>
    <property type="match status" value="1"/>
</dbReference>
<dbReference type="EMBL" id="JABCKV010000089">
    <property type="protein sequence ID" value="KAG5643941.1"/>
    <property type="molecule type" value="Genomic_DNA"/>
</dbReference>
<protein>
    <recommendedName>
        <fullName evidence="10">Cytochrome P450</fullName>
    </recommendedName>
</protein>
<proteinExistence type="inferred from homology"/>
<dbReference type="PANTHER" id="PTHR46206">
    <property type="entry name" value="CYTOCHROME P450"/>
    <property type="match status" value="1"/>
</dbReference>
<evidence type="ECO:0000256" key="6">
    <source>
        <dbReference type="PIRSR" id="PIRSR602403-1"/>
    </source>
</evidence>
<dbReference type="GO" id="GO:0016705">
    <property type="term" value="F:oxidoreductase activity, acting on paired donors, with incorporation or reduction of molecular oxygen"/>
    <property type="evidence" value="ECO:0007669"/>
    <property type="project" value="InterPro"/>
</dbReference>
<dbReference type="AlphaFoldDB" id="A0A9P7G6B2"/>
<evidence type="ECO:0008006" key="10">
    <source>
        <dbReference type="Google" id="ProtNLM"/>
    </source>
</evidence>
<dbReference type="PRINTS" id="PR00465">
    <property type="entry name" value="EP450IV"/>
</dbReference>
<sequence length="510" mass="57938">MQTPIIVLQRLVDKADTQVWVVSSVLLFAAYKIYRGSGRKLDHIPTVHQSGFLSLLPGIEFLFNARNMIQRGCDQYGHGFFKLPTIGRWQVVVNSTELIEELRKIPEDVLSFHDSVDEQLQVNFTLGPSISQNPYHIPIIRTHLTRNLPVLFPAIREEVVAAFDDIIHLKDNEWSSFNAMETMMPIVCRASNRLFVGEPLCRDPDYMDINIKFTITVTKAAGILNLIPAFLRPLASHFLTSVSTSIDRSVKYLSPLIEERRQSIAEYGKDYPGKPVDMLSWLMDDAEREEATNRGLTRRILTVNFAAIHTSTMTFCHALLYLAAFPEYVLPLRDEVQEVVDREGWTHAGLAQMVKIDSFIKESQRLNSLGCLMMERVARKPFTFSDGTYIPKGTVIAAAAHAMHIDETSYHDPNTFNPFRFVDKTKKENAGRKVDMASTHADFIAFGHGRHACPGRFFAANELKLMLAHLVMHYDVKLEEGSEARPENMWFVTACIPNVKAKVLLRKRVD</sequence>
<keyword evidence="9" id="KW-1185">Reference proteome</keyword>
<dbReference type="InterPro" id="IPR001128">
    <property type="entry name" value="Cyt_P450"/>
</dbReference>
<evidence type="ECO:0000256" key="1">
    <source>
        <dbReference type="ARBA" id="ARBA00001971"/>
    </source>
</evidence>
<keyword evidence="6 7" id="KW-0349">Heme</keyword>
<dbReference type="OrthoDB" id="1844152at2759"/>
<dbReference type="PROSITE" id="PS00086">
    <property type="entry name" value="CYTOCHROME_P450"/>
    <property type="match status" value="1"/>
</dbReference>
<evidence type="ECO:0000256" key="5">
    <source>
        <dbReference type="ARBA" id="ARBA00023004"/>
    </source>
</evidence>
<organism evidence="8 9">
    <name type="scientific">Asterophora parasitica</name>
    <dbReference type="NCBI Taxonomy" id="117018"/>
    <lineage>
        <taxon>Eukaryota</taxon>
        <taxon>Fungi</taxon>
        <taxon>Dikarya</taxon>
        <taxon>Basidiomycota</taxon>
        <taxon>Agaricomycotina</taxon>
        <taxon>Agaricomycetes</taxon>
        <taxon>Agaricomycetidae</taxon>
        <taxon>Agaricales</taxon>
        <taxon>Tricholomatineae</taxon>
        <taxon>Lyophyllaceae</taxon>
        <taxon>Asterophora</taxon>
    </lineage>
</organism>
<reference evidence="8" key="1">
    <citation type="submission" date="2020-07" db="EMBL/GenBank/DDBJ databases">
        <authorList>
            <person name="Nieuwenhuis M."/>
            <person name="Van De Peppel L.J.J."/>
        </authorList>
    </citation>
    <scope>NUCLEOTIDE SEQUENCE</scope>
    <source>
        <strain evidence="8">AP01</strain>
        <tissue evidence="8">Mycelium</tissue>
    </source>
</reference>
<evidence type="ECO:0000313" key="8">
    <source>
        <dbReference type="EMBL" id="KAG5643941.1"/>
    </source>
</evidence>
<evidence type="ECO:0000256" key="4">
    <source>
        <dbReference type="ARBA" id="ARBA00023002"/>
    </source>
</evidence>
<comment type="caution">
    <text evidence="8">The sequence shown here is derived from an EMBL/GenBank/DDBJ whole genome shotgun (WGS) entry which is preliminary data.</text>
</comment>
<dbReference type="CDD" id="cd11041">
    <property type="entry name" value="CYP503A1-like"/>
    <property type="match status" value="1"/>
</dbReference>
<dbReference type="InterPro" id="IPR036396">
    <property type="entry name" value="Cyt_P450_sf"/>
</dbReference>
<dbReference type="InterPro" id="IPR002403">
    <property type="entry name" value="Cyt_P450_E_grp-IV"/>
</dbReference>
<gene>
    <name evidence="8" type="ORF">DXG03_009353</name>
</gene>
<evidence type="ECO:0000256" key="3">
    <source>
        <dbReference type="ARBA" id="ARBA00022723"/>
    </source>
</evidence>
<comment type="similarity">
    <text evidence="2 7">Belongs to the cytochrome P450 family.</text>
</comment>
<dbReference type="Proteomes" id="UP000775547">
    <property type="component" value="Unassembled WGS sequence"/>
</dbReference>